<reference evidence="3 4" key="1">
    <citation type="submission" date="2019-09" db="EMBL/GenBank/DDBJ databases">
        <title>Biological control of the noxious weed angled onion (Allium triquetrum) thwarted by endophytic bacteria in Victoria, Australia.</title>
        <authorList>
            <person name="Tehranchian P."/>
            <person name="Adair R.J."/>
            <person name="Van T.H."/>
            <person name="Morrison P.D."/>
            <person name="Williams H."/>
            <person name="Lawrie A.C."/>
        </authorList>
    </citation>
    <scope>NUCLEOTIDE SEQUENCE [LARGE SCALE GENOMIC DNA]</scope>
    <source>
        <strain evidence="3 4">RPTAtOch1</strain>
    </source>
</reference>
<keyword evidence="4" id="KW-1185">Reference proteome</keyword>
<dbReference type="GO" id="GO:0016887">
    <property type="term" value="F:ATP hydrolysis activity"/>
    <property type="evidence" value="ECO:0007669"/>
    <property type="project" value="InterPro"/>
</dbReference>
<gene>
    <name evidence="3" type="ORF">F3W84_10260</name>
</gene>
<dbReference type="InterPro" id="IPR050921">
    <property type="entry name" value="T4SS_GSP_E_ATPase"/>
</dbReference>
<name>A0A5N1K4F6_9HYPH</name>
<dbReference type="EMBL" id="VYXQ01000008">
    <property type="protein sequence ID" value="KAA9368265.1"/>
    <property type="molecule type" value="Genomic_DNA"/>
</dbReference>
<proteinExistence type="inferred from homology"/>
<evidence type="ECO:0000259" key="2">
    <source>
        <dbReference type="Pfam" id="PF00437"/>
    </source>
</evidence>
<evidence type="ECO:0000313" key="4">
    <source>
        <dbReference type="Proteomes" id="UP000327108"/>
    </source>
</evidence>
<accession>A0A5N1K4F6</accession>
<dbReference type="Gene3D" id="3.30.450.90">
    <property type="match status" value="1"/>
</dbReference>
<dbReference type="PANTHER" id="PTHR30486">
    <property type="entry name" value="TWITCHING MOTILITY PROTEIN PILT"/>
    <property type="match status" value="1"/>
</dbReference>
<dbReference type="Pfam" id="PF00437">
    <property type="entry name" value="T2SSE"/>
    <property type="match status" value="1"/>
</dbReference>
<dbReference type="RefSeq" id="WP_151093293.1">
    <property type="nucleotide sequence ID" value="NZ_VYXQ01000008.1"/>
</dbReference>
<sequence>MIDMDKISRQPLDPQSAVVPLLIAESQRFDSDRDLINHLLVAAAFRGASDLSVMSESRVHLQINGRQYFGTGRALYHSEVDIMLATLWRSADAIGIIRQGRVLDFAYEIAVDRFTRQRFRINATGITVNGAEGVELSVRCLPNRTPSLDDIEFETEIRDYLSPKSGIIIVAGGTGHGKSTTMAAMTRAHLENNIIPRKIIDYQAPIEFTFHDVLEDNRDKPAFIAQSEVGDGRNLPSFGQAIWASLRRAPQIINVGEARDHQSISGCLAAALQGHIVNTTTHAGSIAETLRRMVLEFPAAEQKSRAYDLITALRLVVVQHLVPTTDFSARCVVREFLVFTDRIRDRFVSTPFEDWTRLVNDIFSITCRDRQVIARSLTQSIKMRIDTGRLTHQGARDHLGALYGDSGSDPCTRRKSGRQ</sequence>
<dbReference type="SUPFAM" id="SSF52540">
    <property type="entry name" value="P-loop containing nucleoside triphosphate hydrolases"/>
    <property type="match status" value="1"/>
</dbReference>
<comment type="similarity">
    <text evidence="1">Belongs to the GSP E family.</text>
</comment>
<organism evidence="3 4">
    <name type="scientific">Ochrobactrum quorumnocens</name>
    <dbReference type="NCBI Taxonomy" id="271865"/>
    <lineage>
        <taxon>Bacteria</taxon>
        <taxon>Pseudomonadati</taxon>
        <taxon>Pseudomonadota</taxon>
        <taxon>Alphaproteobacteria</taxon>
        <taxon>Hyphomicrobiales</taxon>
        <taxon>Brucellaceae</taxon>
        <taxon>Brucella/Ochrobactrum group</taxon>
        <taxon>Ochrobactrum</taxon>
    </lineage>
</organism>
<dbReference type="InterPro" id="IPR027417">
    <property type="entry name" value="P-loop_NTPase"/>
</dbReference>
<dbReference type="PANTHER" id="PTHR30486:SF6">
    <property type="entry name" value="TYPE IV PILUS RETRACTATION ATPASE PILT"/>
    <property type="match status" value="1"/>
</dbReference>
<dbReference type="Gene3D" id="3.40.50.300">
    <property type="entry name" value="P-loop containing nucleotide triphosphate hydrolases"/>
    <property type="match status" value="1"/>
</dbReference>
<evidence type="ECO:0000313" key="3">
    <source>
        <dbReference type="EMBL" id="KAA9368265.1"/>
    </source>
</evidence>
<comment type="caution">
    <text evidence="3">The sequence shown here is derived from an EMBL/GenBank/DDBJ whole genome shotgun (WGS) entry which is preliminary data.</text>
</comment>
<protein>
    <recommendedName>
        <fullName evidence="2">Bacterial type II secretion system protein E domain-containing protein</fullName>
    </recommendedName>
</protein>
<dbReference type="AlphaFoldDB" id="A0A5N1K4F6"/>
<evidence type="ECO:0000256" key="1">
    <source>
        <dbReference type="ARBA" id="ARBA00006611"/>
    </source>
</evidence>
<dbReference type="InterPro" id="IPR001482">
    <property type="entry name" value="T2SS/T4SS_dom"/>
</dbReference>
<dbReference type="Proteomes" id="UP000327108">
    <property type="component" value="Unassembled WGS sequence"/>
</dbReference>
<feature type="domain" description="Bacterial type II secretion system protein E" evidence="2">
    <location>
        <begin position="150"/>
        <end position="330"/>
    </location>
</feature>